<dbReference type="PANTHER" id="PTHR32125:SF4">
    <property type="entry name" value="2-C-METHYL-D-ERYTHRITOL 4-PHOSPHATE CYTIDYLYLTRANSFERASE, CHLOROPLASTIC"/>
    <property type="match status" value="1"/>
</dbReference>
<dbReference type="GO" id="GO:0008299">
    <property type="term" value="P:isoprenoid biosynthetic process"/>
    <property type="evidence" value="ECO:0007669"/>
    <property type="project" value="InterPro"/>
</dbReference>
<evidence type="ECO:0000313" key="6">
    <source>
        <dbReference type="Proteomes" id="UP001140272"/>
    </source>
</evidence>
<keyword evidence="2 3" id="KW-0548">Nucleotidyltransferase</keyword>
<evidence type="ECO:0000313" key="5">
    <source>
        <dbReference type="Proteomes" id="UP001055159"/>
    </source>
</evidence>
<dbReference type="InterPro" id="IPR018294">
    <property type="entry name" value="ISPD_synthase_CS"/>
</dbReference>
<evidence type="ECO:0000313" key="3">
    <source>
        <dbReference type="EMBL" id="MCV7069998.1"/>
    </source>
</evidence>
<dbReference type="Proteomes" id="UP001140272">
    <property type="component" value="Unassembled WGS sequence"/>
</dbReference>
<dbReference type="InterPro" id="IPR034683">
    <property type="entry name" value="IspD/TarI"/>
</dbReference>
<reference evidence="3" key="2">
    <citation type="journal article" date="2022" name="BMC Genomics">
        <title>Comparative genome analysis of mycobacteria focusing on tRNA and non-coding RNA.</title>
        <authorList>
            <person name="Behra P.R.K."/>
            <person name="Pettersson B.M.F."/>
            <person name="Ramesh M."/>
            <person name="Das S."/>
            <person name="Dasgupta S."/>
            <person name="Kirsebom L.A."/>
        </authorList>
    </citation>
    <scope>NUCLEOTIDE SEQUENCE</scope>
    <source>
        <strain evidence="3">DSM 45406</strain>
    </source>
</reference>
<reference evidence="4" key="3">
    <citation type="submission" date="2022-08" db="EMBL/GenBank/DDBJ databases">
        <title>Whole genome sequencing of non-tuberculosis mycobacteria type-strains.</title>
        <authorList>
            <person name="Igarashi Y."/>
            <person name="Osugi A."/>
            <person name="Mitarai S."/>
        </authorList>
    </citation>
    <scope>NUCLEOTIDE SEQUENCE</scope>
    <source>
        <strain evidence="4">JCM 16372</strain>
    </source>
</reference>
<dbReference type="Proteomes" id="UP001055159">
    <property type="component" value="Chromosome"/>
</dbReference>
<dbReference type="RefSeq" id="WP_043410955.1">
    <property type="nucleotide sequence ID" value="NZ_CP092427.2"/>
</dbReference>
<sequence>MGAEAVGVVLAAGMGTRVGADGNKAYLPLDGRSMLVWSLDTLARVPGIARTVLVYRQGESDLARSTVDRELDGQSGHVAVEFVEGGATRHASELAMLRHLEADIESGTVDAVVIHDAARPLADAAMFATALALAREFGGALPALPVDGLARVGERGVEPVPGSLVRVQTPQAFQARALLDAYRLAERDGFEGTDTSSCIERYTDVAVHTFPGSAGNLKVTYAGDIGIAHRLLTERNRLAGPR</sequence>
<reference evidence="3" key="1">
    <citation type="submission" date="2020-07" db="EMBL/GenBank/DDBJ databases">
        <authorList>
            <person name="Pettersson B.M.F."/>
            <person name="Behra P.R.K."/>
            <person name="Ramesh M."/>
            <person name="Das S."/>
            <person name="Dasgupta S."/>
            <person name="Kirsebom L.A."/>
        </authorList>
    </citation>
    <scope>NUCLEOTIDE SEQUENCE</scope>
    <source>
        <strain evidence="3">DSM 45406</strain>
    </source>
</reference>
<dbReference type="CDD" id="cd02516">
    <property type="entry name" value="CDP-ME_synthetase"/>
    <property type="match status" value="1"/>
</dbReference>
<accession>A0A9X3BEL6</accession>
<organism evidence="3 6">
    <name type="scientific">Mycolicibacterium rufum</name>
    <dbReference type="NCBI Taxonomy" id="318424"/>
    <lineage>
        <taxon>Bacteria</taxon>
        <taxon>Bacillati</taxon>
        <taxon>Actinomycetota</taxon>
        <taxon>Actinomycetes</taxon>
        <taxon>Mycobacteriales</taxon>
        <taxon>Mycobacteriaceae</taxon>
        <taxon>Mycolicibacterium</taxon>
    </lineage>
</organism>
<dbReference type="InterPro" id="IPR029044">
    <property type="entry name" value="Nucleotide-diphossugar_trans"/>
</dbReference>
<dbReference type="PANTHER" id="PTHR32125">
    <property type="entry name" value="2-C-METHYL-D-ERYTHRITOL 4-PHOSPHATE CYTIDYLYLTRANSFERASE, CHLOROPLASTIC"/>
    <property type="match status" value="1"/>
</dbReference>
<protein>
    <submittedName>
        <fullName evidence="3">2-C-methyl-D-erythritol 4-phosphate cytidylyltransferase</fullName>
    </submittedName>
</protein>
<evidence type="ECO:0000256" key="2">
    <source>
        <dbReference type="ARBA" id="ARBA00022695"/>
    </source>
</evidence>
<dbReference type="Pfam" id="PF01128">
    <property type="entry name" value="IspD"/>
    <property type="match status" value="1"/>
</dbReference>
<evidence type="ECO:0000313" key="4">
    <source>
        <dbReference type="EMBL" id="ULP35296.1"/>
    </source>
</evidence>
<evidence type="ECO:0000256" key="1">
    <source>
        <dbReference type="ARBA" id="ARBA00022679"/>
    </source>
</evidence>
<dbReference type="PROSITE" id="PS01295">
    <property type="entry name" value="ISPD"/>
    <property type="match status" value="1"/>
</dbReference>
<dbReference type="GO" id="GO:0050518">
    <property type="term" value="F:2-C-methyl-D-erythritol 4-phosphate cytidylyltransferase activity"/>
    <property type="evidence" value="ECO:0007669"/>
    <property type="project" value="TreeGrafter"/>
</dbReference>
<proteinExistence type="predicted"/>
<name>A0A9X3BEL6_9MYCO</name>
<keyword evidence="5" id="KW-1185">Reference proteome</keyword>
<keyword evidence="1" id="KW-0808">Transferase</keyword>
<dbReference type="SUPFAM" id="SSF53448">
    <property type="entry name" value="Nucleotide-diphospho-sugar transferases"/>
    <property type="match status" value="1"/>
</dbReference>
<gene>
    <name evidence="3" type="ORF">H7H73_05305</name>
    <name evidence="4" type="ORF">MJO55_18645</name>
</gene>
<dbReference type="AlphaFoldDB" id="A0A9X3BEL6"/>
<dbReference type="Gene3D" id="3.90.550.10">
    <property type="entry name" value="Spore Coat Polysaccharide Biosynthesis Protein SpsA, Chain A"/>
    <property type="match status" value="1"/>
</dbReference>
<dbReference type="EMBL" id="CP092427">
    <property type="protein sequence ID" value="ULP35296.1"/>
    <property type="molecule type" value="Genomic_DNA"/>
</dbReference>
<dbReference type="InterPro" id="IPR050088">
    <property type="entry name" value="IspD/TarI_cytidylyltransf_bact"/>
</dbReference>
<dbReference type="EMBL" id="JACKRN010000196">
    <property type="protein sequence ID" value="MCV7069998.1"/>
    <property type="molecule type" value="Genomic_DNA"/>
</dbReference>